<reference evidence="3 4" key="1">
    <citation type="submission" date="2020-08" db="EMBL/GenBank/DDBJ databases">
        <title>The genome sequence of type strain Novosphingobium flavum NBRC 111647.</title>
        <authorList>
            <person name="Liu Y."/>
        </authorList>
    </citation>
    <scope>NUCLEOTIDE SEQUENCE [LARGE SCALE GENOMIC DNA]</scope>
    <source>
        <strain evidence="3 4">NBRC 111647</strain>
    </source>
</reference>
<feature type="transmembrane region" description="Helical" evidence="1">
    <location>
        <begin position="24"/>
        <end position="44"/>
    </location>
</feature>
<dbReference type="SUPFAM" id="SSF48317">
    <property type="entry name" value="Acid phosphatase/Vanadium-dependent haloperoxidase"/>
    <property type="match status" value="1"/>
</dbReference>
<keyword evidence="1" id="KW-1133">Transmembrane helix</keyword>
<dbReference type="PANTHER" id="PTHR14969:SF13">
    <property type="entry name" value="AT30094P"/>
    <property type="match status" value="1"/>
</dbReference>
<name>A0A7X1FSP4_9SPHN</name>
<dbReference type="PANTHER" id="PTHR14969">
    <property type="entry name" value="SPHINGOSINE-1-PHOSPHATE PHOSPHOHYDROLASE"/>
    <property type="match status" value="1"/>
</dbReference>
<dbReference type="Proteomes" id="UP000566813">
    <property type="component" value="Unassembled WGS sequence"/>
</dbReference>
<comment type="caution">
    <text evidence="3">The sequence shown here is derived from an EMBL/GenBank/DDBJ whole genome shotgun (WGS) entry which is preliminary data.</text>
</comment>
<dbReference type="EMBL" id="JACLAW010000008">
    <property type="protein sequence ID" value="MBC2666250.1"/>
    <property type="molecule type" value="Genomic_DNA"/>
</dbReference>
<dbReference type="Pfam" id="PF01569">
    <property type="entry name" value="PAP2"/>
    <property type="match status" value="1"/>
</dbReference>
<sequence>MIEHPSPKGRSAQLPSWPLAPTHAGLAALACWAGFALVSAMVLGGWSGSIDEAGLLFWRGGALLLPRGPVWLLEAVRDVTALGGVVLRSAFALAGVLALWRLARAAEARALALSIITGWAVEFALKLLVGRDRPVIVPHLTEAGGASFPSGHSFNAALVYLSLALAFAALSPSRAARAALIAAALALSFAIALSRVWLGVHFPTDALAGWLGGSAWAFTAAAIAHRRAMP</sequence>
<keyword evidence="1" id="KW-0472">Membrane</keyword>
<accession>A0A7X1FSP4</accession>
<feature type="transmembrane region" description="Helical" evidence="1">
    <location>
        <begin position="110"/>
        <end position="129"/>
    </location>
</feature>
<feature type="transmembrane region" description="Helical" evidence="1">
    <location>
        <begin position="79"/>
        <end position="103"/>
    </location>
</feature>
<keyword evidence="1" id="KW-0812">Transmembrane</keyword>
<dbReference type="SMART" id="SM00014">
    <property type="entry name" value="acidPPc"/>
    <property type="match status" value="1"/>
</dbReference>
<protein>
    <submittedName>
        <fullName evidence="3">Phosphatase PAP2 family protein</fullName>
    </submittedName>
</protein>
<evidence type="ECO:0000313" key="3">
    <source>
        <dbReference type="EMBL" id="MBC2666250.1"/>
    </source>
</evidence>
<organism evidence="3 4">
    <name type="scientific">Novosphingobium flavum</name>
    <dbReference type="NCBI Taxonomy" id="1778672"/>
    <lineage>
        <taxon>Bacteria</taxon>
        <taxon>Pseudomonadati</taxon>
        <taxon>Pseudomonadota</taxon>
        <taxon>Alphaproteobacteria</taxon>
        <taxon>Sphingomonadales</taxon>
        <taxon>Sphingomonadaceae</taxon>
        <taxon>Novosphingobium</taxon>
    </lineage>
</organism>
<feature type="transmembrane region" description="Helical" evidence="1">
    <location>
        <begin position="178"/>
        <end position="200"/>
    </location>
</feature>
<dbReference type="Gene3D" id="1.20.144.10">
    <property type="entry name" value="Phosphatidic acid phosphatase type 2/haloperoxidase"/>
    <property type="match status" value="1"/>
</dbReference>
<dbReference type="AlphaFoldDB" id="A0A7X1FSP4"/>
<dbReference type="InterPro" id="IPR000326">
    <property type="entry name" value="PAP2/HPO"/>
</dbReference>
<keyword evidence="4" id="KW-1185">Reference proteome</keyword>
<feature type="transmembrane region" description="Helical" evidence="1">
    <location>
        <begin position="206"/>
        <end position="224"/>
    </location>
</feature>
<evidence type="ECO:0000256" key="1">
    <source>
        <dbReference type="SAM" id="Phobius"/>
    </source>
</evidence>
<feature type="domain" description="Phosphatidic acid phosphatase type 2/haloperoxidase" evidence="2">
    <location>
        <begin position="107"/>
        <end position="221"/>
    </location>
</feature>
<feature type="transmembrane region" description="Helical" evidence="1">
    <location>
        <begin position="149"/>
        <end position="171"/>
    </location>
</feature>
<proteinExistence type="predicted"/>
<dbReference type="InterPro" id="IPR036938">
    <property type="entry name" value="PAP2/HPO_sf"/>
</dbReference>
<gene>
    <name evidence="3" type="ORF">H7F51_12045</name>
</gene>
<evidence type="ECO:0000259" key="2">
    <source>
        <dbReference type="SMART" id="SM00014"/>
    </source>
</evidence>
<evidence type="ECO:0000313" key="4">
    <source>
        <dbReference type="Proteomes" id="UP000566813"/>
    </source>
</evidence>